<comment type="caution">
    <text evidence="9">The sequence shown here is derived from an EMBL/GenBank/DDBJ whole genome shotgun (WGS) entry which is preliminary data.</text>
</comment>
<evidence type="ECO:0000313" key="10">
    <source>
        <dbReference type="Proteomes" id="UP001562354"/>
    </source>
</evidence>
<evidence type="ECO:0000313" key="9">
    <source>
        <dbReference type="EMBL" id="KAL1301413.1"/>
    </source>
</evidence>
<feature type="region of interest" description="Disordered" evidence="6">
    <location>
        <begin position="342"/>
        <end position="398"/>
    </location>
</feature>
<reference evidence="9 10" key="1">
    <citation type="submission" date="2024-07" db="EMBL/GenBank/DDBJ databases">
        <title>Draft sequence of the Neodothiora populina.</title>
        <authorList>
            <person name="Drown D.D."/>
            <person name="Schuette U.S."/>
            <person name="Buechlein A.B."/>
            <person name="Rusch D.R."/>
            <person name="Winton L.W."/>
            <person name="Adams G.A."/>
        </authorList>
    </citation>
    <scope>NUCLEOTIDE SEQUENCE [LARGE SCALE GENOMIC DNA]</scope>
    <source>
        <strain evidence="9 10">CPC 39397</strain>
    </source>
</reference>
<dbReference type="RefSeq" id="XP_069197689.1">
    <property type="nucleotide sequence ID" value="XM_069345486.1"/>
</dbReference>
<feature type="transmembrane region" description="Helical" evidence="7">
    <location>
        <begin position="12"/>
        <end position="31"/>
    </location>
</feature>
<dbReference type="Proteomes" id="UP001562354">
    <property type="component" value="Unassembled WGS sequence"/>
</dbReference>
<evidence type="ECO:0000256" key="3">
    <source>
        <dbReference type="ARBA" id="ARBA00022989"/>
    </source>
</evidence>
<accession>A0ABR3P5F3</accession>
<sequence>MYFNDETAGDVIITVNLVLVITSVLSVAIRFAKPGSPQRGLDLQNFMLALAAGCGSITSIMQCAATKFGLGSHMDTLTEAQTVRFLQLLPAMLAFYYACNMFVKFGLLVFYLRVTYERKYLYVIWLMIIAAFVFGVSNVFVTIFQCSPVNKLWYPDKAGHCLDIMSFYYANAIIMIVNDTIMYVLPIMFTWQLDLRRPQRIVLNLLFGLGAVVVVTSILRLLALIQFDRTGGTDLTYHIASILLWSAIENHTAIFIACSPSIKALVIGTLVPLVSSAHSTVSDKVKTMRSSQASRNDSVNNHNSGRYEFGSIHKHFSKRVSSQHPTRKSMESDNSRANITAMRDSGHAPSVSSAAFSRENSRSSLNKGGLVTAIPLDDLDGQQLPPYVYSPNDRYQTQ</sequence>
<comment type="subcellular location">
    <subcellularLocation>
        <location evidence="1">Membrane</location>
        <topology evidence="1">Multi-pass membrane protein</topology>
    </subcellularLocation>
</comment>
<evidence type="ECO:0000256" key="1">
    <source>
        <dbReference type="ARBA" id="ARBA00004141"/>
    </source>
</evidence>
<feature type="region of interest" description="Disordered" evidence="6">
    <location>
        <begin position="284"/>
        <end position="304"/>
    </location>
</feature>
<evidence type="ECO:0000259" key="8">
    <source>
        <dbReference type="Pfam" id="PF20684"/>
    </source>
</evidence>
<feature type="compositionally biased region" description="Polar residues" evidence="6">
    <location>
        <begin position="287"/>
        <end position="304"/>
    </location>
</feature>
<evidence type="ECO:0000256" key="7">
    <source>
        <dbReference type="SAM" id="Phobius"/>
    </source>
</evidence>
<dbReference type="InterPro" id="IPR049326">
    <property type="entry name" value="Rhodopsin_dom_fungi"/>
</dbReference>
<evidence type="ECO:0000256" key="2">
    <source>
        <dbReference type="ARBA" id="ARBA00022692"/>
    </source>
</evidence>
<dbReference type="InterPro" id="IPR052337">
    <property type="entry name" value="SAT4-like"/>
</dbReference>
<dbReference type="PANTHER" id="PTHR33048:SF131">
    <property type="entry name" value="INTEGRAL MEMBRANE PROTEIN"/>
    <property type="match status" value="1"/>
</dbReference>
<keyword evidence="3 7" id="KW-1133">Transmembrane helix</keyword>
<dbReference type="EMBL" id="JBFMKM010000013">
    <property type="protein sequence ID" value="KAL1301413.1"/>
    <property type="molecule type" value="Genomic_DNA"/>
</dbReference>
<feature type="transmembrane region" description="Helical" evidence="7">
    <location>
        <begin position="122"/>
        <end position="144"/>
    </location>
</feature>
<dbReference type="Pfam" id="PF20684">
    <property type="entry name" value="Fung_rhodopsin"/>
    <property type="match status" value="1"/>
</dbReference>
<keyword evidence="4 7" id="KW-0472">Membrane</keyword>
<name>A0ABR3P5F3_9PEZI</name>
<dbReference type="PANTHER" id="PTHR33048">
    <property type="entry name" value="PTH11-LIKE INTEGRAL MEMBRANE PROTEIN (AFU_ORTHOLOGUE AFUA_5G11245)"/>
    <property type="match status" value="1"/>
</dbReference>
<feature type="domain" description="Rhodopsin" evidence="8">
    <location>
        <begin position="38"/>
        <end position="266"/>
    </location>
</feature>
<feature type="transmembrane region" description="Helical" evidence="7">
    <location>
        <begin position="43"/>
        <end position="68"/>
    </location>
</feature>
<feature type="transmembrane region" description="Helical" evidence="7">
    <location>
        <begin position="201"/>
        <end position="223"/>
    </location>
</feature>
<evidence type="ECO:0000256" key="4">
    <source>
        <dbReference type="ARBA" id="ARBA00023136"/>
    </source>
</evidence>
<feature type="transmembrane region" description="Helical" evidence="7">
    <location>
        <begin position="164"/>
        <end position="189"/>
    </location>
</feature>
<dbReference type="GeneID" id="95979370"/>
<feature type="transmembrane region" description="Helical" evidence="7">
    <location>
        <begin position="88"/>
        <end position="110"/>
    </location>
</feature>
<protein>
    <recommendedName>
        <fullName evidence="8">Rhodopsin domain-containing protein</fullName>
    </recommendedName>
</protein>
<organism evidence="9 10">
    <name type="scientific">Neodothiora populina</name>
    <dbReference type="NCBI Taxonomy" id="2781224"/>
    <lineage>
        <taxon>Eukaryota</taxon>
        <taxon>Fungi</taxon>
        <taxon>Dikarya</taxon>
        <taxon>Ascomycota</taxon>
        <taxon>Pezizomycotina</taxon>
        <taxon>Dothideomycetes</taxon>
        <taxon>Dothideomycetidae</taxon>
        <taxon>Dothideales</taxon>
        <taxon>Dothioraceae</taxon>
        <taxon>Neodothiora</taxon>
    </lineage>
</organism>
<gene>
    <name evidence="9" type="ORF">AAFC00_005671</name>
</gene>
<keyword evidence="10" id="KW-1185">Reference proteome</keyword>
<evidence type="ECO:0000256" key="6">
    <source>
        <dbReference type="SAM" id="MobiDB-lite"/>
    </source>
</evidence>
<comment type="similarity">
    <text evidence="5">Belongs to the SAT4 family.</text>
</comment>
<proteinExistence type="inferred from homology"/>
<keyword evidence="2 7" id="KW-0812">Transmembrane</keyword>
<evidence type="ECO:0000256" key="5">
    <source>
        <dbReference type="ARBA" id="ARBA00038359"/>
    </source>
</evidence>